<protein>
    <recommendedName>
        <fullName evidence="3">DUF11 domain-containing protein</fullName>
    </recommendedName>
</protein>
<evidence type="ECO:0000313" key="2">
    <source>
        <dbReference type="Proteomes" id="UP000279968"/>
    </source>
</evidence>
<dbReference type="Proteomes" id="UP000279968">
    <property type="component" value="Unassembled WGS sequence"/>
</dbReference>
<keyword evidence="2" id="KW-1185">Reference proteome</keyword>
<gene>
    <name evidence="1" type="ORF">D7193_03180</name>
</gene>
<dbReference type="EMBL" id="RBAN01000001">
    <property type="protein sequence ID" value="RKN57668.1"/>
    <property type="molecule type" value="Genomic_DNA"/>
</dbReference>
<reference evidence="1 2" key="1">
    <citation type="journal article" date="2015" name="Int. J. Syst. Evol. Microbiol.">
        <title>Micromonospora costi sp. nov., isolated from a leaf of Costus speciosus.</title>
        <authorList>
            <person name="Thawai C."/>
        </authorList>
    </citation>
    <scope>NUCLEOTIDE SEQUENCE [LARGE SCALE GENOMIC DNA]</scope>
    <source>
        <strain evidence="1 2">CS1-12</strain>
    </source>
</reference>
<comment type="caution">
    <text evidence="1">The sequence shown here is derived from an EMBL/GenBank/DDBJ whole genome shotgun (WGS) entry which is preliminary data.</text>
</comment>
<proteinExistence type="predicted"/>
<accession>A0A3B0AA54</accession>
<name>A0A3B0AA54_9ACTN</name>
<organism evidence="1 2">
    <name type="scientific">Micromonospora costi</name>
    <dbReference type="NCBI Taxonomy" id="1530042"/>
    <lineage>
        <taxon>Bacteria</taxon>
        <taxon>Bacillati</taxon>
        <taxon>Actinomycetota</taxon>
        <taxon>Actinomycetes</taxon>
        <taxon>Micromonosporales</taxon>
        <taxon>Micromonosporaceae</taxon>
        <taxon>Micromonospora</taxon>
    </lineage>
</organism>
<evidence type="ECO:0000313" key="1">
    <source>
        <dbReference type="EMBL" id="RKN57668.1"/>
    </source>
</evidence>
<sequence>MLLVVALLAPAAVVGGVATHWWATRHQRLTDESIVSVQVLGEGGLTGGGGGGELVEVTSSVLVMNLGPLPVEVTGLHVAQAPLTLESVRSDVVRPGTRPFTVRLTLSCATGVPTEPVQVVVSLRTADGTSRRTSSLMSTKPWRYAYDAMCRPMTGLR</sequence>
<dbReference type="AlphaFoldDB" id="A0A3B0AA54"/>
<evidence type="ECO:0008006" key="3">
    <source>
        <dbReference type="Google" id="ProtNLM"/>
    </source>
</evidence>